<evidence type="ECO:0000259" key="1">
    <source>
        <dbReference type="Pfam" id="PF00535"/>
    </source>
</evidence>
<dbReference type="AlphaFoldDB" id="A0A1G1VUD5"/>
<sequence>MGHTAKLTVCIPCFNEERYIGEAIESVFRQDYRDFVILVVDDGSTDGTLKALKRYADPRVAIHRNRENLGLYQNLNRCLALSNTPYIKILCADDVLAPKCLEEQVAVLERFPGVSLVFGSSEVVDSVGRRLVTRRFSNRSQRIQGRRLVRTILSSARNPIGEPSGTMFRMSVVEAGRLHFRVEKFRHMADLDFWIQLLEHGDGYSIDKTLFSFRIHKSAGTTKLLKRSISEHQLLQAEYAERHPMNRFESLFVQAKSVGYFLGKLAFIRLFAR</sequence>
<dbReference type="InterPro" id="IPR050834">
    <property type="entry name" value="Glycosyltransf_2"/>
</dbReference>
<dbReference type="InterPro" id="IPR029044">
    <property type="entry name" value="Nucleotide-diphossugar_trans"/>
</dbReference>
<dbReference type="PANTHER" id="PTHR43685:SF2">
    <property type="entry name" value="GLYCOSYLTRANSFERASE 2-LIKE DOMAIN-CONTAINING PROTEIN"/>
    <property type="match status" value="1"/>
</dbReference>
<reference evidence="2 3" key="1">
    <citation type="journal article" date="2016" name="Nat. Commun.">
        <title>Thousands of microbial genomes shed light on interconnected biogeochemical processes in an aquifer system.</title>
        <authorList>
            <person name="Anantharaman K."/>
            <person name="Brown C.T."/>
            <person name="Hug L.A."/>
            <person name="Sharon I."/>
            <person name="Castelle C.J."/>
            <person name="Probst A.J."/>
            <person name="Thomas B.C."/>
            <person name="Singh A."/>
            <person name="Wilkins M.J."/>
            <person name="Karaoz U."/>
            <person name="Brodie E.L."/>
            <person name="Williams K.H."/>
            <person name="Hubbard S.S."/>
            <person name="Banfield J.F."/>
        </authorList>
    </citation>
    <scope>NUCLEOTIDE SEQUENCE [LARGE SCALE GENOMIC DNA]</scope>
</reference>
<dbReference type="PANTHER" id="PTHR43685">
    <property type="entry name" value="GLYCOSYLTRANSFERASE"/>
    <property type="match status" value="1"/>
</dbReference>
<dbReference type="EMBL" id="MHCJ01000002">
    <property type="protein sequence ID" value="OGY18992.1"/>
    <property type="molecule type" value="Genomic_DNA"/>
</dbReference>
<proteinExistence type="predicted"/>
<dbReference type="SUPFAM" id="SSF53448">
    <property type="entry name" value="Nucleotide-diphospho-sugar transferases"/>
    <property type="match status" value="1"/>
</dbReference>
<dbReference type="Pfam" id="PF00535">
    <property type="entry name" value="Glycos_transf_2"/>
    <property type="match status" value="1"/>
</dbReference>
<feature type="domain" description="Glycosyltransferase 2-like" evidence="1">
    <location>
        <begin position="8"/>
        <end position="154"/>
    </location>
</feature>
<organism evidence="2 3">
    <name type="scientific">Candidatus Chisholmbacteria bacterium RIFCSPHIGHO2_01_FULL_52_32</name>
    <dbReference type="NCBI Taxonomy" id="1797591"/>
    <lineage>
        <taxon>Bacteria</taxon>
        <taxon>Candidatus Chisholmiibacteriota</taxon>
    </lineage>
</organism>
<comment type="caution">
    <text evidence="2">The sequence shown here is derived from an EMBL/GenBank/DDBJ whole genome shotgun (WGS) entry which is preliminary data.</text>
</comment>
<gene>
    <name evidence="2" type="ORF">A2786_00960</name>
</gene>
<name>A0A1G1VUD5_9BACT</name>
<accession>A0A1G1VUD5</accession>
<dbReference type="InterPro" id="IPR001173">
    <property type="entry name" value="Glyco_trans_2-like"/>
</dbReference>
<dbReference type="Proteomes" id="UP000179233">
    <property type="component" value="Unassembled WGS sequence"/>
</dbReference>
<dbReference type="CDD" id="cd00761">
    <property type="entry name" value="Glyco_tranf_GTA_type"/>
    <property type="match status" value="1"/>
</dbReference>
<dbReference type="Gene3D" id="3.90.550.10">
    <property type="entry name" value="Spore Coat Polysaccharide Biosynthesis Protein SpsA, Chain A"/>
    <property type="match status" value="1"/>
</dbReference>
<evidence type="ECO:0000313" key="2">
    <source>
        <dbReference type="EMBL" id="OGY18992.1"/>
    </source>
</evidence>
<evidence type="ECO:0000313" key="3">
    <source>
        <dbReference type="Proteomes" id="UP000179233"/>
    </source>
</evidence>
<protein>
    <recommendedName>
        <fullName evidence="1">Glycosyltransferase 2-like domain-containing protein</fullName>
    </recommendedName>
</protein>